<dbReference type="AlphaFoldDB" id="A0A6B0TRI0"/>
<organism evidence="1">
    <name type="scientific">Ixodes ricinus</name>
    <name type="common">Common tick</name>
    <name type="synonym">Acarus ricinus</name>
    <dbReference type="NCBI Taxonomy" id="34613"/>
    <lineage>
        <taxon>Eukaryota</taxon>
        <taxon>Metazoa</taxon>
        <taxon>Ecdysozoa</taxon>
        <taxon>Arthropoda</taxon>
        <taxon>Chelicerata</taxon>
        <taxon>Arachnida</taxon>
        <taxon>Acari</taxon>
        <taxon>Parasitiformes</taxon>
        <taxon>Ixodida</taxon>
        <taxon>Ixodoidea</taxon>
        <taxon>Ixodidae</taxon>
        <taxon>Ixodinae</taxon>
        <taxon>Ixodes</taxon>
    </lineage>
</organism>
<proteinExistence type="predicted"/>
<sequence length="69" mass="7258">MASFRTSNLLAAVRSAFALSVNLVSGMFSGGGLQASRIMVLNLSTQSATFTSFFFVLSEDTTNLPSASM</sequence>
<dbReference type="EMBL" id="GIFC01000419">
    <property type="protein sequence ID" value="MXU82502.1"/>
    <property type="molecule type" value="Transcribed_RNA"/>
</dbReference>
<protein>
    <submittedName>
        <fullName evidence="1">Putative secreted protein</fullName>
    </submittedName>
</protein>
<evidence type="ECO:0000313" key="1">
    <source>
        <dbReference type="EMBL" id="MXU82502.1"/>
    </source>
</evidence>
<reference evidence="1" key="1">
    <citation type="submission" date="2019-12" db="EMBL/GenBank/DDBJ databases">
        <title>An insight into the sialome of adult female Ixodes ricinus ticks feeding for 6 days.</title>
        <authorList>
            <person name="Perner J."/>
            <person name="Ribeiro J.M.C."/>
        </authorList>
    </citation>
    <scope>NUCLEOTIDE SEQUENCE</scope>
    <source>
        <strain evidence="1">Semi-engorged</strain>
        <tissue evidence="1">Salivary glands</tissue>
    </source>
</reference>
<accession>A0A6B0TRI0</accession>
<name>A0A6B0TRI0_IXORI</name>